<dbReference type="EMBL" id="QXGE01001143">
    <property type="protein sequence ID" value="KAE9297116.1"/>
    <property type="molecule type" value="Genomic_DNA"/>
</dbReference>
<proteinExistence type="predicted"/>
<evidence type="ECO:0000313" key="4">
    <source>
        <dbReference type="EMBL" id="KAE9094017.1"/>
    </source>
</evidence>
<evidence type="ECO:0000313" key="17">
    <source>
        <dbReference type="Proteomes" id="UP000486351"/>
    </source>
</evidence>
<dbReference type="Proteomes" id="UP000488956">
    <property type="component" value="Unassembled WGS sequence"/>
</dbReference>
<dbReference type="EMBL" id="QXFY01002982">
    <property type="protein sequence ID" value="KAE9290003.1"/>
    <property type="molecule type" value="Genomic_DNA"/>
</dbReference>
<dbReference type="Proteomes" id="UP000486351">
    <property type="component" value="Unassembled WGS sequence"/>
</dbReference>
<dbReference type="Proteomes" id="UP000476176">
    <property type="component" value="Unassembled WGS sequence"/>
</dbReference>
<dbReference type="Proteomes" id="UP000440367">
    <property type="component" value="Unassembled WGS sequence"/>
</dbReference>
<dbReference type="EMBL" id="QXFZ01001257">
    <property type="protein sequence ID" value="KAE9093833.1"/>
    <property type="molecule type" value="Genomic_DNA"/>
</dbReference>
<dbReference type="Proteomes" id="UP000460718">
    <property type="component" value="Unassembled WGS sequence"/>
</dbReference>
<dbReference type="EMBL" id="QXGF01001176">
    <property type="protein sequence ID" value="KAE8931948.1"/>
    <property type="molecule type" value="Genomic_DNA"/>
</dbReference>
<evidence type="ECO:0000313" key="18">
    <source>
        <dbReference type="Proteomes" id="UP000488956"/>
    </source>
</evidence>
<evidence type="ECO:0000313" key="15">
    <source>
        <dbReference type="Proteomes" id="UP000460718"/>
    </source>
</evidence>
<evidence type="ECO:0000313" key="1">
    <source>
        <dbReference type="EMBL" id="KAE8931948.1"/>
    </source>
</evidence>
<dbReference type="Proteomes" id="UP000429523">
    <property type="component" value="Unassembled WGS sequence"/>
</dbReference>
<reference evidence="10 11" key="1">
    <citation type="submission" date="2018-08" db="EMBL/GenBank/DDBJ databases">
        <title>Genomic investigation of the strawberry pathogen Phytophthora fragariae indicates pathogenicity is determined by transcriptional variation in three key races.</title>
        <authorList>
            <person name="Adams T.M."/>
            <person name="Armitage A.D."/>
            <person name="Sobczyk M.K."/>
            <person name="Bates H.J."/>
            <person name="Dunwell J.M."/>
            <person name="Nellist C.F."/>
            <person name="Harrison R.J."/>
        </authorList>
    </citation>
    <scope>NUCLEOTIDE SEQUENCE [LARGE SCALE GENOMIC DNA]</scope>
    <source>
        <strain evidence="9 12">A4</strain>
        <strain evidence="7 13">BC-1</strain>
        <strain evidence="6 16">BC-23</strain>
        <strain evidence="5 11">NOV-27</strain>
        <strain evidence="3 14">NOV-71</strain>
        <strain evidence="8 17">NOV-77</strain>
        <strain evidence="1 10">NOV-9</strain>
        <strain evidence="4 18">ONT-3</strain>
        <strain evidence="2 15">SCRP245</strain>
    </source>
</reference>
<dbReference type="EMBL" id="QXFX01001235">
    <property type="protein sequence ID" value="KAE9094017.1"/>
    <property type="molecule type" value="Genomic_DNA"/>
</dbReference>
<dbReference type="EMBL" id="QXGD01001222">
    <property type="protein sequence ID" value="KAE9211467.1"/>
    <property type="molecule type" value="Genomic_DNA"/>
</dbReference>
<dbReference type="AlphaFoldDB" id="A0A6A3RGY4"/>
<dbReference type="Proteomes" id="UP000437068">
    <property type="component" value="Unassembled WGS sequence"/>
</dbReference>
<dbReference type="EMBL" id="QXGC01001180">
    <property type="protein sequence ID" value="KAE9209195.1"/>
    <property type="molecule type" value="Genomic_DNA"/>
</dbReference>
<evidence type="ECO:0000313" key="9">
    <source>
        <dbReference type="EMBL" id="KAE9297116.1"/>
    </source>
</evidence>
<organism evidence="3 14">
    <name type="scientific">Phytophthora fragariae</name>
    <dbReference type="NCBI Taxonomy" id="53985"/>
    <lineage>
        <taxon>Eukaryota</taxon>
        <taxon>Sar</taxon>
        <taxon>Stramenopiles</taxon>
        <taxon>Oomycota</taxon>
        <taxon>Peronosporomycetes</taxon>
        <taxon>Peronosporales</taxon>
        <taxon>Peronosporaceae</taxon>
        <taxon>Phytophthora</taxon>
    </lineage>
</organism>
<evidence type="ECO:0000313" key="16">
    <source>
        <dbReference type="Proteomes" id="UP000476176"/>
    </source>
</evidence>
<evidence type="ECO:0000313" key="14">
    <source>
        <dbReference type="Proteomes" id="UP000441208"/>
    </source>
</evidence>
<dbReference type="Proteomes" id="UP000433483">
    <property type="component" value="Unassembled WGS sequence"/>
</dbReference>
<gene>
    <name evidence="9" type="ORF">PF001_g16545</name>
    <name evidence="7" type="ORF">PF002_g18520</name>
    <name evidence="6" type="ORF">PF004_g16539</name>
    <name evidence="5" type="ORF">PF005_g17908</name>
    <name evidence="3" type="ORF">PF007_g17979</name>
    <name evidence="8" type="ORF">PF008_g25742</name>
    <name evidence="1" type="ORF">PF009_g18005</name>
    <name evidence="4" type="ORF">PF010_g17265</name>
    <name evidence="2" type="ORF">PF011_g19194</name>
</gene>
<name>A0A6A3RGY4_9STRA</name>
<dbReference type="Proteomes" id="UP000441208">
    <property type="component" value="Unassembled WGS sequence"/>
</dbReference>
<dbReference type="OrthoDB" id="10437317at2759"/>
<evidence type="ECO:0000313" key="2">
    <source>
        <dbReference type="EMBL" id="KAE8988373.1"/>
    </source>
</evidence>
<dbReference type="EMBL" id="QXGB01001263">
    <property type="protein sequence ID" value="KAE9193887.1"/>
    <property type="molecule type" value="Genomic_DNA"/>
</dbReference>
<evidence type="ECO:0000313" key="8">
    <source>
        <dbReference type="EMBL" id="KAE9290003.1"/>
    </source>
</evidence>
<evidence type="ECO:0000313" key="12">
    <source>
        <dbReference type="Proteomes" id="UP000437068"/>
    </source>
</evidence>
<dbReference type="InterPro" id="IPR036770">
    <property type="entry name" value="Ankyrin_rpt-contain_sf"/>
</dbReference>
<comment type="caution">
    <text evidence="3">The sequence shown here is derived from an EMBL/GenBank/DDBJ whole genome shotgun (WGS) entry which is preliminary data.</text>
</comment>
<keyword evidence="11" id="KW-1185">Reference proteome</keyword>
<dbReference type="SUPFAM" id="SSF48403">
    <property type="entry name" value="Ankyrin repeat"/>
    <property type="match status" value="1"/>
</dbReference>
<protein>
    <submittedName>
        <fullName evidence="3">Uncharacterized protein</fullName>
    </submittedName>
</protein>
<evidence type="ECO:0000313" key="10">
    <source>
        <dbReference type="Proteomes" id="UP000429523"/>
    </source>
</evidence>
<evidence type="ECO:0000313" key="11">
    <source>
        <dbReference type="Proteomes" id="UP000433483"/>
    </source>
</evidence>
<evidence type="ECO:0000313" key="6">
    <source>
        <dbReference type="EMBL" id="KAE9209195.1"/>
    </source>
</evidence>
<evidence type="ECO:0000313" key="7">
    <source>
        <dbReference type="EMBL" id="KAE9211467.1"/>
    </source>
</evidence>
<evidence type="ECO:0000313" key="3">
    <source>
        <dbReference type="EMBL" id="KAE9093833.1"/>
    </source>
</evidence>
<evidence type="ECO:0000313" key="5">
    <source>
        <dbReference type="EMBL" id="KAE9193887.1"/>
    </source>
</evidence>
<sequence>MRPTRHHLSPQVGCRLQPRLCRELAAPVGAGAARFYSQCHDIPEAKARTRWPSRIAWGTLLLSYVAVHDVSFLEAAFKAAAANGHIETAELLLKTKSSYGPTGVASALEDAMSIGHFTVVRLLTRSDNPCSTTFALARAASTGDVQAAKLSVHRSDRNAVIRAACVAMGKSIALQQQQLLLPATKQQCSHVHFNKTKD</sequence>
<accession>A0A6A3RGY4</accession>
<dbReference type="EMBL" id="QXFW01001605">
    <property type="protein sequence ID" value="KAE8988373.1"/>
    <property type="molecule type" value="Genomic_DNA"/>
</dbReference>
<evidence type="ECO:0000313" key="13">
    <source>
        <dbReference type="Proteomes" id="UP000440367"/>
    </source>
</evidence>
<dbReference type="Gene3D" id="1.25.40.20">
    <property type="entry name" value="Ankyrin repeat-containing domain"/>
    <property type="match status" value="1"/>
</dbReference>